<protein>
    <submittedName>
        <fullName evidence="5 7">Telomerase binding protein EST1A</fullName>
    </submittedName>
</protein>
<evidence type="ECO:0000256" key="1">
    <source>
        <dbReference type="ARBA" id="ARBA00023161"/>
    </source>
</evidence>
<dbReference type="Gene3D" id="1.25.40.10">
    <property type="entry name" value="Tetratricopeptide repeat domain"/>
    <property type="match status" value="1"/>
</dbReference>
<name>A0A068W8J9_ECHGR</name>
<feature type="domain" description="DNA/RNA-binding" evidence="3">
    <location>
        <begin position="446"/>
        <end position="815"/>
    </location>
</feature>
<dbReference type="GO" id="GO:0005697">
    <property type="term" value="C:telomerase holoenzyme complex"/>
    <property type="evidence" value="ECO:0007669"/>
    <property type="project" value="TreeGrafter"/>
</dbReference>
<dbReference type="InterPro" id="IPR045153">
    <property type="entry name" value="Est1/Ebs1-like"/>
</dbReference>
<reference evidence="7" key="3">
    <citation type="submission" date="2020-10" db="UniProtKB">
        <authorList>
            <consortium name="WormBaseParasite"/>
        </authorList>
    </citation>
    <scope>IDENTIFICATION</scope>
</reference>
<dbReference type="OrthoDB" id="2017974at2759"/>
<feature type="region of interest" description="Disordered" evidence="2">
    <location>
        <begin position="147"/>
        <end position="191"/>
    </location>
</feature>
<feature type="region of interest" description="Disordered" evidence="2">
    <location>
        <begin position="32"/>
        <end position="51"/>
    </location>
</feature>
<dbReference type="SUPFAM" id="SSF88723">
    <property type="entry name" value="PIN domain-like"/>
    <property type="match status" value="1"/>
</dbReference>
<dbReference type="EMBL" id="LK028576">
    <property type="protein sequence ID" value="CDS15908.1"/>
    <property type="molecule type" value="Genomic_DNA"/>
</dbReference>
<feature type="region of interest" description="Disordered" evidence="2">
    <location>
        <begin position="520"/>
        <end position="541"/>
    </location>
</feature>
<dbReference type="WBParaSite" id="EgrG_000831300">
    <property type="protein sequence ID" value="EgrG_000831300"/>
    <property type="gene ID" value="EgrG_000831300"/>
</dbReference>
<organism evidence="5">
    <name type="scientific">Echinococcus granulosus</name>
    <name type="common">Hydatid tapeworm</name>
    <dbReference type="NCBI Taxonomy" id="6210"/>
    <lineage>
        <taxon>Eukaryota</taxon>
        <taxon>Metazoa</taxon>
        <taxon>Spiralia</taxon>
        <taxon>Lophotrochozoa</taxon>
        <taxon>Platyhelminthes</taxon>
        <taxon>Cestoda</taxon>
        <taxon>Eucestoda</taxon>
        <taxon>Cyclophyllidea</taxon>
        <taxon>Taeniidae</taxon>
        <taxon>Echinococcus</taxon>
        <taxon>Echinococcus granulosus group</taxon>
    </lineage>
</organism>
<gene>
    <name evidence="5" type="ORF">EgrG_000831300</name>
</gene>
<dbReference type="PANTHER" id="PTHR15696:SF0">
    <property type="entry name" value="TELOMERASE-BINDING PROTEIN EST1A"/>
    <property type="match status" value="1"/>
</dbReference>
<dbReference type="Pfam" id="PF13638">
    <property type="entry name" value="PIN_4"/>
    <property type="match status" value="1"/>
</dbReference>
<dbReference type="CDD" id="cd09885">
    <property type="entry name" value="PIN_Smg6-like"/>
    <property type="match status" value="1"/>
</dbReference>
<proteinExistence type="predicted"/>
<feature type="compositionally biased region" description="Polar residues" evidence="2">
    <location>
        <begin position="147"/>
        <end position="173"/>
    </location>
</feature>
<accession>A0A068W8J9</accession>
<dbReference type="InterPro" id="IPR002716">
    <property type="entry name" value="PIN_dom"/>
</dbReference>
<evidence type="ECO:0000313" key="5">
    <source>
        <dbReference type="EMBL" id="CDS15908.1"/>
    </source>
</evidence>
<feature type="compositionally biased region" description="Polar residues" evidence="2">
    <location>
        <begin position="979"/>
        <end position="992"/>
    </location>
</feature>
<dbReference type="Pfam" id="PF10373">
    <property type="entry name" value="EST1_DNA_bind"/>
    <property type="match status" value="1"/>
</dbReference>
<dbReference type="InterPro" id="IPR011990">
    <property type="entry name" value="TPR-like_helical_dom_sf"/>
</dbReference>
<feature type="region of interest" description="Disordered" evidence="2">
    <location>
        <begin position="1291"/>
        <end position="1316"/>
    </location>
</feature>
<feature type="region of interest" description="Disordered" evidence="2">
    <location>
        <begin position="600"/>
        <end position="620"/>
    </location>
</feature>
<dbReference type="Gene3D" id="3.40.50.1010">
    <property type="entry name" value="5'-nuclease"/>
    <property type="match status" value="1"/>
</dbReference>
<evidence type="ECO:0000313" key="7">
    <source>
        <dbReference type="WBParaSite" id="EgrG_000831300"/>
    </source>
</evidence>
<feature type="compositionally biased region" description="Polar residues" evidence="2">
    <location>
        <begin position="529"/>
        <end position="541"/>
    </location>
</feature>
<dbReference type="PANTHER" id="PTHR15696">
    <property type="entry name" value="SMG-7 SUPPRESSOR WITH MORPHOLOGICAL EFFECT ON GENITALIA PROTEIN 7"/>
    <property type="match status" value="1"/>
</dbReference>
<evidence type="ECO:0000259" key="4">
    <source>
        <dbReference type="Pfam" id="PF13638"/>
    </source>
</evidence>
<evidence type="ECO:0000259" key="3">
    <source>
        <dbReference type="Pfam" id="PF10373"/>
    </source>
</evidence>
<dbReference type="GO" id="GO:0042162">
    <property type="term" value="F:telomeric DNA binding"/>
    <property type="evidence" value="ECO:0007669"/>
    <property type="project" value="TreeGrafter"/>
</dbReference>
<dbReference type="GO" id="GO:0070034">
    <property type="term" value="F:telomerase RNA binding"/>
    <property type="evidence" value="ECO:0007669"/>
    <property type="project" value="TreeGrafter"/>
</dbReference>
<feature type="domain" description="PIN" evidence="4">
    <location>
        <begin position="1077"/>
        <end position="1269"/>
    </location>
</feature>
<dbReference type="InterPro" id="IPR029060">
    <property type="entry name" value="PIN-like_dom_sf"/>
</dbReference>
<dbReference type="SUPFAM" id="SSF48452">
    <property type="entry name" value="TPR-like"/>
    <property type="match status" value="1"/>
</dbReference>
<reference evidence="5" key="2">
    <citation type="submission" date="2014-06" db="EMBL/GenBank/DDBJ databases">
        <authorList>
            <person name="Aslett M."/>
        </authorList>
    </citation>
    <scope>NUCLEOTIDE SEQUENCE</scope>
</reference>
<evidence type="ECO:0000313" key="6">
    <source>
        <dbReference type="Proteomes" id="UP000492820"/>
    </source>
</evidence>
<evidence type="ECO:0000256" key="2">
    <source>
        <dbReference type="SAM" id="MobiDB-lite"/>
    </source>
</evidence>
<reference evidence="5 6" key="1">
    <citation type="journal article" date="2013" name="Nature">
        <title>The genomes of four tapeworm species reveal adaptations to parasitism.</title>
        <authorList>
            <person name="Tsai I.J."/>
            <person name="Zarowiecki M."/>
            <person name="Holroyd N."/>
            <person name="Garciarrubio A."/>
            <person name="Sanchez-Flores A."/>
            <person name="Brooks K.L."/>
            <person name="Tracey A."/>
            <person name="Bobes R.J."/>
            <person name="Fragoso G."/>
            <person name="Sciutto E."/>
            <person name="Aslett M."/>
            <person name="Beasley H."/>
            <person name="Bennett H.M."/>
            <person name="Cai J."/>
            <person name="Camicia F."/>
            <person name="Clark R."/>
            <person name="Cucher M."/>
            <person name="De Silva N."/>
            <person name="Day T.A."/>
            <person name="Deplazes P."/>
            <person name="Estrada K."/>
            <person name="Fernandez C."/>
            <person name="Holland P.W."/>
            <person name="Hou J."/>
            <person name="Hu S."/>
            <person name="Huckvale T."/>
            <person name="Hung S.S."/>
            <person name="Kamenetzky L."/>
            <person name="Keane J.A."/>
            <person name="Kiss F."/>
            <person name="Koziol U."/>
            <person name="Lambert O."/>
            <person name="Liu K."/>
            <person name="Luo X."/>
            <person name="Luo Y."/>
            <person name="Macchiaroli N."/>
            <person name="Nichol S."/>
            <person name="Paps J."/>
            <person name="Parkinson J."/>
            <person name="Pouchkina-Stantcheva N."/>
            <person name="Riddiford N."/>
            <person name="Rosenzvit M."/>
            <person name="Salinas G."/>
            <person name="Wasmuth J.D."/>
            <person name="Zamanian M."/>
            <person name="Zheng Y."/>
            <person name="Cai X."/>
            <person name="Soberon X."/>
            <person name="Olson P.D."/>
            <person name="Laclette J.P."/>
            <person name="Brehm K."/>
            <person name="Berriman M."/>
            <person name="Garciarrubio A."/>
            <person name="Bobes R.J."/>
            <person name="Fragoso G."/>
            <person name="Sanchez-Flores A."/>
            <person name="Estrada K."/>
            <person name="Cevallos M.A."/>
            <person name="Morett E."/>
            <person name="Gonzalez V."/>
            <person name="Portillo T."/>
            <person name="Ochoa-Leyva A."/>
            <person name="Jose M.V."/>
            <person name="Sciutto E."/>
            <person name="Landa A."/>
            <person name="Jimenez L."/>
            <person name="Valdes V."/>
            <person name="Carrero J.C."/>
            <person name="Larralde C."/>
            <person name="Morales-Montor J."/>
            <person name="Limon-Lason J."/>
            <person name="Soberon X."/>
            <person name="Laclette J.P."/>
        </authorList>
    </citation>
    <scope>NUCLEOTIDE SEQUENCE [LARGE SCALE GENOMIC DNA]</scope>
</reference>
<sequence length="1316" mass="146115">MSTYRRPDRLIYRPPSNRTVAVNIESAGVKSLNNTGSHQMSSTSDDLLGTPPSDYNISNTRRNAPENIRTSECNQSHLDSHWECNFEAVKPEVLSNSLNEGGMCLSSERNEKSMAYPTETAESAMANPLYRHGGLIHLPKNVNVFNQSSPNGGNLGSTQRDACIQSPNKSGIHSSRESPGEGTTVGALPTISTSAGLRGKDLQLFGQPNGAYSSMVAQLSSKPSSPTVAEAVYQIMQIDSALNALMVPPGQCISHIPPLPDEQSENKLQMPESERLFLRWWATLENLRSSLMVNYERVILEDLDFCNAAQIEQGMWKSVFYTVLEFLRPWIANPYLTGLLPKPEESESGQAVAAAACSRMIKLIRKVCLEDVIRVGEHRLTGLLNRLQAIRHIHLDCVLSEGRPPPESGSRTCRLMYISAQKLMLYLGDLARYEEIINGGQNFGKARSWYQKAQLLIPKSGKPYNQLALLAIYTSRHFDAMCYYMRSLAASNPFPTASQSLSALFNEVHTHGAEFLRKKSTSSRWPPGCSSSQTGLSSNRASNIFTRGRPKRVEIWIHPVNGTETIVQGNRSLTVPNAAARTEAWKKSKKIVGTANSLSLPSDELLDDENEEEGEEAQADAEEYANMSLIELTKLFGLHFMHAHGQLFTKIGMETFPEVASMALQALSGLLAQRPCPLSEDRLCQILMVNMFNLDRAAIFTAQSAVSMVAAIGRSKIGAAEVSRRQQQQQLLQRKPKVESETLRSVHHDHAARFALDTFSLICRRAAKLFTESRAESRTSGDWLHPDLRILLPALRLWTEWMILHPEHWSPPPNHRDPTLHPRLDDWRLVAEMCTHAAQWFAGVKSAPSVKEITPTTALVVQLHLRKHRAEADGDHPDATAELVNRIPAFLKYTTLFEETVCAGFKPMLDLIPKMYQYSGDWDAESVAHYIRIEKILLFGDFLCGIEPPVLSYDVDKAIYEPVVECESCEQAPIKKSPSCHQSDSESLTGSDAESEVDVQSGGKSATAALKAEKEEGIEENEGGEEICALRRRRAVLRSQLTEARRLEAWRQQAVRQAAAGGPRGIEIEVRPIYILPDTNCYIDWLEGVARLTQTSSNYTVLVPIVVFNELDYLASQDRAFAFNSIEIAFAQYLTNPSSTSSEFNGSSGGRANLIQERAKAAIAFLEGEFNRRNPRLRALTAKGSMLETIAYRNEANGGKQPGQINDDVILTCCRRFCKEVLTQISAEGNLVSTAESKNQPMRVTREVVLLTSDRNLRLKALSLNIPARPLRPFVEWSSLKPVAVSAVSSLSSNDVDPPLSAHTSSGRWKNRKHPK</sequence>
<feature type="compositionally biased region" description="Acidic residues" evidence="2">
    <location>
        <begin position="604"/>
        <end position="620"/>
    </location>
</feature>
<keyword evidence="1" id="KW-0866">Nonsense-mediated mRNA decay</keyword>
<dbReference type="GO" id="GO:0000184">
    <property type="term" value="P:nuclear-transcribed mRNA catabolic process, nonsense-mediated decay"/>
    <property type="evidence" value="ECO:0007669"/>
    <property type="project" value="UniProtKB-KW"/>
</dbReference>
<dbReference type="InterPro" id="IPR018834">
    <property type="entry name" value="DNA/RNA-bd_Est1-type"/>
</dbReference>
<dbReference type="Proteomes" id="UP000492820">
    <property type="component" value="Unassembled WGS sequence"/>
</dbReference>
<feature type="region of interest" description="Disordered" evidence="2">
    <location>
        <begin position="974"/>
        <end position="1018"/>
    </location>
</feature>
<feature type="compositionally biased region" description="Polar residues" evidence="2">
    <location>
        <begin position="32"/>
        <end position="45"/>
    </location>
</feature>